<keyword evidence="1" id="KW-1133">Transmembrane helix</keyword>
<evidence type="ECO:0000313" key="2">
    <source>
        <dbReference type="EMBL" id="KAG6673774.1"/>
    </source>
</evidence>
<sequence length="63" mass="7306">MAISMRPLLRKHIIWWIHLKLTPLVFQRMGGLQLDLLPIILGFGLCTVIWNDMLLGVWPLLSL</sequence>
<comment type="caution">
    <text evidence="2">The sequence shown here is derived from an EMBL/GenBank/DDBJ whole genome shotgun (WGS) entry which is preliminary data.</text>
</comment>
<organism evidence="2 3">
    <name type="scientific">Carya illinoinensis</name>
    <name type="common">Pecan</name>
    <dbReference type="NCBI Taxonomy" id="32201"/>
    <lineage>
        <taxon>Eukaryota</taxon>
        <taxon>Viridiplantae</taxon>
        <taxon>Streptophyta</taxon>
        <taxon>Embryophyta</taxon>
        <taxon>Tracheophyta</taxon>
        <taxon>Spermatophyta</taxon>
        <taxon>Magnoliopsida</taxon>
        <taxon>eudicotyledons</taxon>
        <taxon>Gunneridae</taxon>
        <taxon>Pentapetalae</taxon>
        <taxon>rosids</taxon>
        <taxon>fabids</taxon>
        <taxon>Fagales</taxon>
        <taxon>Juglandaceae</taxon>
        <taxon>Carya</taxon>
    </lineage>
</organism>
<dbReference type="AlphaFoldDB" id="A0A922A2Q1"/>
<name>A0A922A2Q1_CARIL</name>
<protein>
    <submittedName>
        <fullName evidence="2">Uncharacterized protein</fullName>
    </submittedName>
</protein>
<proteinExistence type="predicted"/>
<accession>A0A922A2Q1</accession>
<gene>
    <name evidence="2" type="ORF">I3842_15G007800</name>
</gene>
<keyword evidence="1" id="KW-0812">Transmembrane</keyword>
<reference evidence="2" key="1">
    <citation type="submission" date="2021-01" db="EMBL/GenBank/DDBJ databases">
        <authorList>
            <person name="Lovell J.T."/>
            <person name="Bentley N."/>
            <person name="Bhattarai G."/>
            <person name="Jenkins J.W."/>
            <person name="Sreedasyam A."/>
            <person name="Alarcon Y."/>
            <person name="Bock C."/>
            <person name="Boston L."/>
            <person name="Carlson J."/>
            <person name="Cervantes K."/>
            <person name="Clermont K."/>
            <person name="Krom N."/>
            <person name="Kubenka K."/>
            <person name="Mamidi S."/>
            <person name="Mattison C."/>
            <person name="Monteros M."/>
            <person name="Pisani C."/>
            <person name="Plott C."/>
            <person name="Rajasekar S."/>
            <person name="Rhein H.S."/>
            <person name="Rohla C."/>
            <person name="Song M."/>
            <person name="Hilaire R.S."/>
            <person name="Shu S."/>
            <person name="Wells L."/>
            <person name="Wang X."/>
            <person name="Webber J."/>
            <person name="Heerema R.J."/>
            <person name="Klein P."/>
            <person name="Conner P."/>
            <person name="Grauke L."/>
            <person name="Grimwood J."/>
            <person name="Schmutz J."/>
            <person name="Randall J.J."/>
        </authorList>
    </citation>
    <scope>NUCLEOTIDE SEQUENCE</scope>
    <source>
        <tissue evidence="2">Leaf</tissue>
    </source>
</reference>
<dbReference type="Proteomes" id="UP000811246">
    <property type="component" value="Chromosome 15"/>
</dbReference>
<dbReference type="EMBL" id="CM031839">
    <property type="protein sequence ID" value="KAG6673774.1"/>
    <property type="molecule type" value="Genomic_DNA"/>
</dbReference>
<evidence type="ECO:0000313" key="3">
    <source>
        <dbReference type="Proteomes" id="UP000811246"/>
    </source>
</evidence>
<feature type="transmembrane region" description="Helical" evidence="1">
    <location>
        <begin position="36"/>
        <end position="61"/>
    </location>
</feature>
<keyword evidence="1" id="KW-0472">Membrane</keyword>
<evidence type="ECO:0000256" key="1">
    <source>
        <dbReference type="SAM" id="Phobius"/>
    </source>
</evidence>